<accession>A0A512BWF5</accession>
<proteinExistence type="predicted"/>
<reference evidence="1 2" key="1">
    <citation type="submission" date="2019-07" db="EMBL/GenBank/DDBJ databases">
        <title>Whole genome shotgun sequence of Microvirga aerophila NBRC 106136.</title>
        <authorList>
            <person name="Hosoyama A."/>
            <person name="Uohara A."/>
            <person name="Ohji S."/>
            <person name="Ichikawa N."/>
        </authorList>
    </citation>
    <scope>NUCLEOTIDE SEQUENCE [LARGE SCALE GENOMIC DNA]</scope>
    <source>
        <strain evidence="1 2">NBRC 106136</strain>
    </source>
</reference>
<organism evidence="1 2">
    <name type="scientific">Microvirga aerophila</name>
    <dbReference type="NCBI Taxonomy" id="670291"/>
    <lineage>
        <taxon>Bacteria</taxon>
        <taxon>Pseudomonadati</taxon>
        <taxon>Pseudomonadota</taxon>
        <taxon>Alphaproteobacteria</taxon>
        <taxon>Hyphomicrobiales</taxon>
        <taxon>Methylobacteriaceae</taxon>
        <taxon>Microvirga</taxon>
    </lineage>
</organism>
<dbReference type="RefSeq" id="WP_114188103.1">
    <property type="nucleotide sequence ID" value="NZ_BJYU01000061.1"/>
</dbReference>
<dbReference type="EMBL" id="BJYU01000061">
    <property type="protein sequence ID" value="GEO16290.1"/>
    <property type="molecule type" value="Genomic_DNA"/>
</dbReference>
<comment type="caution">
    <text evidence="1">The sequence shown here is derived from an EMBL/GenBank/DDBJ whole genome shotgun (WGS) entry which is preliminary data.</text>
</comment>
<evidence type="ECO:0008006" key="3">
    <source>
        <dbReference type="Google" id="ProtNLM"/>
    </source>
</evidence>
<evidence type="ECO:0000313" key="2">
    <source>
        <dbReference type="Proteomes" id="UP000321085"/>
    </source>
</evidence>
<gene>
    <name evidence="1" type="ORF">MAE02_39860</name>
</gene>
<sequence>MLVRLPFFLILSALVSGCVSGPSGSQPPNYVEAELTDNPIPRGSMVAMPDLPGDVGGPE</sequence>
<protein>
    <recommendedName>
        <fullName evidence="3">Lipoprotein</fullName>
    </recommendedName>
</protein>
<dbReference type="Proteomes" id="UP000321085">
    <property type="component" value="Unassembled WGS sequence"/>
</dbReference>
<keyword evidence="2" id="KW-1185">Reference proteome</keyword>
<dbReference type="PROSITE" id="PS51257">
    <property type="entry name" value="PROKAR_LIPOPROTEIN"/>
    <property type="match status" value="1"/>
</dbReference>
<dbReference type="OrthoDB" id="8020834at2"/>
<dbReference type="AlphaFoldDB" id="A0A512BWF5"/>
<name>A0A512BWF5_9HYPH</name>
<evidence type="ECO:0000313" key="1">
    <source>
        <dbReference type="EMBL" id="GEO16290.1"/>
    </source>
</evidence>